<dbReference type="Gene3D" id="3.40.50.300">
    <property type="entry name" value="P-loop containing nucleotide triphosphate hydrolases"/>
    <property type="match status" value="1"/>
</dbReference>
<reference evidence="3 4" key="1">
    <citation type="submission" date="2019-09" db="EMBL/GenBank/DDBJ databases">
        <title>Genome Sequences of Streptomyces kaniharaensis ATCC 21070.</title>
        <authorList>
            <person name="Zhu W."/>
            <person name="De Crecy-Lagard V."/>
            <person name="Richards N.G."/>
        </authorList>
    </citation>
    <scope>NUCLEOTIDE SEQUENCE [LARGE SCALE GENOMIC DNA]</scope>
    <source>
        <strain evidence="3 4">SF-557</strain>
    </source>
</reference>
<name>A0A6N7L3F5_9ACTN</name>
<dbReference type="Pfam" id="PF13304">
    <property type="entry name" value="AAA_21"/>
    <property type="match status" value="1"/>
</dbReference>
<organism evidence="3 4">
    <name type="scientific">Streptomyces kaniharaensis</name>
    <dbReference type="NCBI Taxonomy" id="212423"/>
    <lineage>
        <taxon>Bacteria</taxon>
        <taxon>Bacillati</taxon>
        <taxon>Actinomycetota</taxon>
        <taxon>Actinomycetes</taxon>
        <taxon>Kitasatosporales</taxon>
        <taxon>Streptomycetaceae</taxon>
        <taxon>Streptomyces</taxon>
    </lineage>
</organism>
<dbReference type="EMBL" id="WBOF01000004">
    <property type="protein sequence ID" value="MQS17307.1"/>
    <property type="molecule type" value="Genomic_DNA"/>
</dbReference>
<dbReference type="GO" id="GO:0016887">
    <property type="term" value="F:ATP hydrolysis activity"/>
    <property type="evidence" value="ECO:0007669"/>
    <property type="project" value="InterPro"/>
</dbReference>
<evidence type="ECO:0000259" key="2">
    <source>
        <dbReference type="Pfam" id="PF13476"/>
    </source>
</evidence>
<dbReference type="InterPro" id="IPR003959">
    <property type="entry name" value="ATPase_AAA_core"/>
</dbReference>
<sequence>MSPGRLQSGRPEPGVAVITTIAIDGFKSFQDFEFAFPSGPLTVLTGPADTGKTNLLDALTLVSRTLTDGWEAATVSSPRLAADALLLRSEHEGRPRTAQRMRITVQALVPGAAGPVSVELTALRAPDGRTAVLDTAGSGVRTAARTGAAQHLIPLDGTGALMDTLREQARNWRTASGDAGDTASLLGRLGPEAAARLDADLAALVHGASGVRAADGRIEVRMAHRGWVPMNMMSAGALRILGVLAAWHTRPGVLVLDGIGEGLHPKAAAELVRRISRRLGASSSPSQLIASTYVLDVVNALSGGDHGGVVVIEKPHRVDPAQQTITPVSVALPVREPRPEEGPGHCVRPSRLARMLTAA</sequence>
<evidence type="ECO:0000313" key="4">
    <source>
        <dbReference type="Proteomes" id="UP000450000"/>
    </source>
</evidence>
<accession>A0A6N7L3F5</accession>
<dbReference type="InterPro" id="IPR051396">
    <property type="entry name" value="Bact_Antivir_Def_Nuclease"/>
</dbReference>
<dbReference type="SUPFAM" id="SSF52540">
    <property type="entry name" value="P-loop containing nucleoside triphosphate hydrolases"/>
    <property type="match status" value="1"/>
</dbReference>
<evidence type="ECO:0000313" key="3">
    <source>
        <dbReference type="EMBL" id="MQS17307.1"/>
    </source>
</evidence>
<dbReference type="InterPro" id="IPR027417">
    <property type="entry name" value="P-loop_NTPase"/>
</dbReference>
<keyword evidence="4" id="KW-1185">Reference proteome</keyword>
<dbReference type="GO" id="GO:0005524">
    <property type="term" value="F:ATP binding"/>
    <property type="evidence" value="ECO:0007669"/>
    <property type="project" value="InterPro"/>
</dbReference>
<dbReference type="Proteomes" id="UP000450000">
    <property type="component" value="Unassembled WGS sequence"/>
</dbReference>
<dbReference type="PANTHER" id="PTHR43581:SF4">
    <property type="entry name" value="ATP_GTP PHOSPHATASE"/>
    <property type="match status" value="1"/>
</dbReference>
<dbReference type="InterPro" id="IPR038729">
    <property type="entry name" value="Rad50/SbcC_AAA"/>
</dbReference>
<dbReference type="Pfam" id="PF13476">
    <property type="entry name" value="AAA_23"/>
    <property type="match status" value="1"/>
</dbReference>
<evidence type="ECO:0000259" key="1">
    <source>
        <dbReference type="Pfam" id="PF13304"/>
    </source>
</evidence>
<proteinExistence type="predicted"/>
<dbReference type="OrthoDB" id="104167at2"/>
<dbReference type="GO" id="GO:0006302">
    <property type="term" value="P:double-strand break repair"/>
    <property type="evidence" value="ECO:0007669"/>
    <property type="project" value="InterPro"/>
</dbReference>
<gene>
    <name evidence="3" type="ORF">F7Q99_35295</name>
</gene>
<protein>
    <submittedName>
        <fullName evidence="3">AAA family ATPase</fullName>
    </submittedName>
</protein>
<comment type="caution">
    <text evidence="3">The sequence shown here is derived from an EMBL/GenBank/DDBJ whole genome shotgun (WGS) entry which is preliminary data.</text>
</comment>
<dbReference type="AlphaFoldDB" id="A0A6N7L3F5"/>
<dbReference type="PANTHER" id="PTHR43581">
    <property type="entry name" value="ATP/GTP PHOSPHATASE"/>
    <property type="match status" value="1"/>
</dbReference>
<feature type="domain" description="Rad50/SbcC-type AAA" evidence="2">
    <location>
        <begin position="21"/>
        <end position="62"/>
    </location>
</feature>
<feature type="domain" description="ATPase AAA-type core" evidence="1">
    <location>
        <begin position="220"/>
        <end position="292"/>
    </location>
</feature>